<protein>
    <submittedName>
        <fullName evidence="1">Uncharacterized protein</fullName>
    </submittedName>
</protein>
<evidence type="ECO:0000313" key="2">
    <source>
        <dbReference type="EMBL" id="CAD8225294.1"/>
    </source>
</evidence>
<gene>
    <name evidence="1" type="ORF">OLUC0939_LOCUS6033</name>
    <name evidence="2" type="ORF">OLUC0939_LOCUS6034</name>
</gene>
<dbReference type="EMBL" id="HBDX01007041">
    <property type="protein sequence ID" value="CAD8225293.1"/>
    <property type="molecule type" value="Transcribed_RNA"/>
</dbReference>
<proteinExistence type="predicted"/>
<dbReference type="PANTHER" id="PTHR36337:SF1">
    <property type="entry name" value="OBSCURIN-LIKE PROTEIN"/>
    <property type="match status" value="1"/>
</dbReference>
<name>A0A6U0CHN0_9CHLO</name>
<evidence type="ECO:0000313" key="1">
    <source>
        <dbReference type="EMBL" id="CAD8225293.1"/>
    </source>
</evidence>
<sequence length="685" mass="73743">MRDVRGATTACGAVAKARFDDRVVESARAFEVALDALALATAREGGDALGARAARVIAACARGRRFREDAFGSRAATRCAAAFAERRRGEGAATASALALAAIGSEESFEALVVLVRSGIGAVAFETPSSALEYAYAYAYGVAAERASGTAAASALLEAWERVDVGDEYAVLRKCLFGGQSLRRVLESVVTGGAVPKANADVVVAACAKDGRCGAVYVLSAMYRSSVALNDEAMRASCGVALMRSVGVLERWIACTARDPSLEARAFASVSTISACLDMDGQNGPLQSVRAVVARATCKIFALMNVSLLQSLARGRDPREASRILEDLTTSPIYMNAHFIAEAVSRDDGLDPRQSLPMLMEFSRNVYDTAQELAASECAGWTDTLDNSVVRAARANIYDFALITLKNALRGRLEAHVGDAMFVLSHLEFARSTSLEYAQVLGALATLLNSLPSSSDAPAAMAFLASLPELAGDAWRGDKILGARMHLILRLLPFALSKFTTPRIIVDVCPYVRRCCDHEAKHVVKAAHVAYVGIFHARPELNGQLFPDYLRMSLERYPASTPLEPLVAAVGLVTKFGEAGSELALFVARELSEKVKNMDAAPPTMSSEDPPVEPLRRLLFQLVTLVDFPLIPVIQDILEDAVLDSSDPFTRARRHETLAYTVMRCPDYARKPMIVDWVMQMNSKL</sequence>
<dbReference type="AlphaFoldDB" id="A0A6U0CHN0"/>
<dbReference type="EMBL" id="HBDX01007042">
    <property type="protein sequence ID" value="CAD8225294.1"/>
    <property type="molecule type" value="Transcribed_RNA"/>
</dbReference>
<dbReference type="PANTHER" id="PTHR36337">
    <property type="entry name" value="OBSCURIN-LIKE PROTEIN"/>
    <property type="match status" value="1"/>
</dbReference>
<organism evidence="1">
    <name type="scientific">Ostreococcus sp. 'lucimarinus'</name>
    <dbReference type="NCBI Taxonomy" id="242159"/>
    <lineage>
        <taxon>Eukaryota</taxon>
        <taxon>Viridiplantae</taxon>
        <taxon>Chlorophyta</taxon>
        <taxon>Mamiellophyceae</taxon>
        <taxon>Mamiellales</taxon>
        <taxon>Bathycoccaceae</taxon>
        <taxon>Ostreococcus</taxon>
    </lineage>
</organism>
<accession>A0A6U0CHN0</accession>
<reference evidence="1" key="1">
    <citation type="submission" date="2021-01" db="EMBL/GenBank/DDBJ databases">
        <authorList>
            <person name="Corre E."/>
            <person name="Pelletier E."/>
            <person name="Niang G."/>
            <person name="Scheremetjew M."/>
            <person name="Finn R."/>
            <person name="Kale V."/>
            <person name="Holt S."/>
            <person name="Cochrane G."/>
            <person name="Meng A."/>
            <person name="Brown T."/>
            <person name="Cohen L."/>
        </authorList>
    </citation>
    <scope>NUCLEOTIDE SEQUENCE</scope>
    <source>
        <strain evidence="1">Clade-A-BCC118000</strain>
    </source>
</reference>